<feature type="transmembrane region" description="Helical" evidence="7">
    <location>
        <begin position="405"/>
        <end position="427"/>
    </location>
</feature>
<dbReference type="InterPro" id="IPR050250">
    <property type="entry name" value="Macrolide_Exporter_MacB"/>
</dbReference>
<dbReference type="Proteomes" id="UP000593892">
    <property type="component" value="Chromosome"/>
</dbReference>
<dbReference type="InterPro" id="IPR017800">
    <property type="entry name" value="ADOP"/>
</dbReference>
<protein>
    <submittedName>
        <fullName evidence="10">ABC transporter permease</fullName>
    </submittedName>
</protein>
<feature type="domain" description="ABC3 transporter permease C-terminal" evidence="8">
    <location>
        <begin position="753"/>
        <end position="866"/>
    </location>
</feature>
<dbReference type="GO" id="GO:0022857">
    <property type="term" value="F:transmembrane transporter activity"/>
    <property type="evidence" value="ECO:0007669"/>
    <property type="project" value="TreeGrafter"/>
</dbReference>
<dbReference type="RefSeq" id="WP_194446684.1">
    <property type="nucleotide sequence ID" value="NZ_CP063849.1"/>
</dbReference>
<feature type="transmembrane region" description="Helical" evidence="7">
    <location>
        <begin position="94"/>
        <end position="116"/>
    </location>
</feature>
<dbReference type="NCBIfam" id="TIGR03434">
    <property type="entry name" value="ADOP"/>
    <property type="match status" value="1"/>
</dbReference>
<dbReference type="EMBL" id="CP063849">
    <property type="protein sequence ID" value="QOY85014.1"/>
    <property type="molecule type" value="Genomic_DNA"/>
</dbReference>
<organism evidence="10 11">
    <name type="scientific">Paludibaculum fermentans</name>
    <dbReference type="NCBI Taxonomy" id="1473598"/>
    <lineage>
        <taxon>Bacteria</taxon>
        <taxon>Pseudomonadati</taxon>
        <taxon>Acidobacteriota</taxon>
        <taxon>Terriglobia</taxon>
        <taxon>Bryobacterales</taxon>
        <taxon>Bryobacteraceae</taxon>
        <taxon>Paludibaculum</taxon>
    </lineage>
</organism>
<feature type="transmembrane region" description="Helical" evidence="7">
    <location>
        <begin position="488"/>
        <end position="513"/>
    </location>
</feature>
<dbReference type="NCBIfam" id="NF038403">
    <property type="entry name" value="perm_prefix_1"/>
    <property type="match status" value="1"/>
</dbReference>
<dbReference type="InterPro" id="IPR003838">
    <property type="entry name" value="ABC3_permease_C"/>
</dbReference>
<feature type="transmembrane region" description="Helical" evidence="7">
    <location>
        <begin position="447"/>
        <end position="467"/>
    </location>
</feature>
<keyword evidence="11" id="KW-1185">Reference proteome</keyword>
<accession>A0A7S7SHJ3</accession>
<feature type="domain" description="MacB-like periplasmic core" evidence="9">
    <location>
        <begin position="95"/>
        <end position="312"/>
    </location>
</feature>
<feature type="transmembrane region" description="Helical" evidence="7">
    <location>
        <begin position="794"/>
        <end position="818"/>
    </location>
</feature>
<proteinExistence type="inferred from homology"/>
<evidence type="ECO:0000256" key="2">
    <source>
        <dbReference type="ARBA" id="ARBA00022475"/>
    </source>
</evidence>
<evidence type="ECO:0000256" key="3">
    <source>
        <dbReference type="ARBA" id="ARBA00022692"/>
    </source>
</evidence>
<evidence type="ECO:0000256" key="5">
    <source>
        <dbReference type="ARBA" id="ARBA00023136"/>
    </source>
</evidence>
<evidence type="ECO:0000259" key="9">
    <source>
        <dbReference type="Pfam" id="PF12704"/>
    </source>
</evidence>
<evidence type="ECO:0000256" key="4">
    <source>
        <dbReference type="ARBA" id="ARBA00022989"/>
    </source>
</evidence>
<comment type="subcellular location">
    <subcellularLocation>
        <location evidence="1">Cell membrane</location>
        <topology evidence="1">Multi-pass membrane protein</topology>
    </subcellularLocation>
</comment>
<evidence type="ECO:0000313" key="11">
    <source>
        <dbReference type="Proteomes" id="UP000593892"/>
    </source>
</evidence>
<evidence type="ECO:0000256" key="6">
    <source>
        <dbReference type="ARBA" id="ARBA00038076"/>
    </source>
</evidence>
<feature type="transmembrane region" description="Helical" evidence="7">
    <location>
        <begin position="349"/>
        <end position="372"/>
    </location>
</feature>
<dbReference type="InterPro" id="IPR025857">
    <property type="entry name" value="MacB_PCD"/>
</dbReference>
<feature type="domain" description="ABC3 transporter permease C-terminal" evidence="8">
    <location>
        <begin position="355"/>
        <end position="470"/>
    </location>
</feature>
<feature type="domain" description="MacB-like periplasmic core" evidence="9">
    <location>
        <begin position="551"/>
        <end position="691"/>
    </location>
</feature>
<feature type="transmembrane region" description="Helical" evidence="7">
    <location>
        <begin position="838"/>
        <end position="858"/>
    </location>
</feature>
<evidence type="ECO:0000259" key="8">
    <source>
        <dbReference type="Pfam" id="PF02687"/>
    </source>
</evidence>
<feature type="transmembrane region" description="Helical" evidence="7">
    <location>
        <begin position="749"/>
        <end position="774"/>
    </location>
</feature>
<dbReference type="GO" id="GO:0005886">
    <property type="term" value="C:plasma membrane"/>
    <property type="evidence" value="ECO:0007669"/>
    <property type="project" value="UniProtKB-SubCell"/>
</dbReference>
<keyword evidence="2" id="KW-1003">Cell membrane</keyword>
<gene>
    <name evidence="10" type="ORF">IRI77_19385</name>
</gene>
<evidence type="ECO:0000256" key="7">
    <source>
        <dbReference type="SAM" id="Phobius"/>
    </source>
</evidence>
<dbReference type="AlphaFoldDB" id="A0A7S7SHJ3"/>
<sequence>MWRKWGEALGIMRRRQSWETSLSEELESHIEHRADHLMAGGTPAEEARRQARLELGQHETYKEQCREAKGLRWPDELAQDLRFAFRSARHHRGFTTVAIVSLALGIGANTAVFSVLNSLVLQPLPMAEPERVFFVQHDKEPTHSFPLYRDLRDRNATFSALAAYRIAPMGRETAQGAERVWGYLATGNYFDLLGTKPILGRFFHPGDEKGPGASPYAVLSYACWRQRFAGDPGMAGRTVRINGRPYTVLGVAPREFHGTEHFYWPEIWVPMMMEPQIEMRDWLEDRNTWNAFVIGRLRPGITQQQAEANLDSVGLAVNQEHPSGGYVPRTRLARPGMIGDTGGAPVRGFLIGVMALAGLVLLAACANLAGLLSARSADRRREFAIRISIGAGRARLMRQLLTESMLLALAGGAAGCGLAYGLLSLLSEYRPPFDFPAQFAVKPDPRVMAFAVLITAVTGLLFGLAPVRQAWATETNRALRGAGSGRRWAFRDLLLAGQVCLCCLLVTACFVSLRGLSNALRMPAGFRSEGVTVAGFDLGIARYSADRGRQFQQEVLEKAKAVPGVVSAAFASAVPLTVDQSSTTLYAPGAMDDKRRDGVGASYFVVSPDYFSVMSTRLLAGRDFRWDDPPGMAIVNETLARKVLGRTDAVGRRIVHGFRGEQVLIIGVVEDGKYESLTEQPRAAIFWPAARRYESSGLLLVRSNRPESEMAGLLRQCIAELDARLPAQNVGGLRQQLSYAFFPARAASFALSAFGLLAMMLAVTGIHGLAAYSVSRRVREIGIRTAVGARPGQVLSFVLGRTGALIAAGCLGGLALGFVASQGMSRIVYQASARDPVVLAGVVVTMAVISLASVYVPARRALSIDPLQALRQE</sequence>
<evidence type="ECO:0000313" key="10">
    <source>
        <dbReference type="EMBL" id="QOY85014.1"/>
    </source>
</evidence>
<dbReference type="Pfam" id="PF02687">
    <property type="entry name" value="FtsX"/>
    <property type="match status" value="2"/>
</dbReference>
<name>A0A7S7SHJ3_PALFE</name>
<dbReference type="KEGG" id="pfer:IRI77_19385"/>
<dbReference type="InterPro" id="IPR047928">
    <property type="entry name" value="Perm_prefix_1"/>
</dbReference>
<keyword evidence="5 7" id="KW-0472">Membrane</keyword>
<evidence type="ECO:0000256" key="1">
    <source>
        <dbReference type="ARBA" id="ARBA00004651"/>
    </source>
</evidence>
<dbReference type="PANTHER" id="PTHR30572:SF4">
    <property type="entry name" value="ABC TRANSPORTER PERMEASE YTRF"/>
    <property type="match status" value="1"/>
</dbReference>
<reference evidence="10 11" key="1">
    <citation type="submission" date="2020-10" db="EMBL/GenBank/DDBJ databases">
        <title>Complete genome sequence of Paludibaculum fermentans P105T, a facultatively anaerobic acidobacterium capable of dissimilatory Fe(III) reduction.</title>
        <authorList>
            <person name="Dedysh S.N."/>
            <person name="Beletsky A.V."/>
            <person name="Kulichevskaya I.S."/>
            <person name="Mardanov A.V."/>
            <person name="Ravin N.V."/>
        </authorList>
    </citation>
    <scope>NUCLEOTIDE SEQUENCE [LARGE SCALE GENOMIC DNA]</scope>
    <source>
        <strain evidence="10 11">P105</strain>
    </source>
</reference>
<comment type="similarity">
    <text evidence="6">Belongs to the ABC-4 integral membrane protein family.</text>
</comment>
<dbReference type="PANTHER" id="PTHR30572">
    <property type="entry name" value="MEMBRANE COMPONENT OF TRANSPORTER-RELATED"/>
    <property type="match status" value="1"/>
</dbReference>
<keyword evidence="4 7" id="KW-1133">Transmembrane helix</keyword>
<keyword evidence="3 7" id="KW-0812">Transmembrane</keyword>
<dbReference type="Pfam" id="PF12704">
    <property type="entry name" value="MacB_PCD"/>
    <property type="match status" value="2"/>
</dbReference>